<feature type="domain" description="CtsR N-terminal HTH" evidence="1">
    <location>
        <begin position="1"/>
        <end position="71"/>
    </location>
</feature>
<dbReference type="InterPro" id="IPR040465">
    <property type="entry name" value="CtsR_N"/>
</dbReference>
<protein>
    <submittedName>
        <fullName evidence="3">CtsR family transcriptional regulator</fullName>
    </submittedName>
</protein>
<evidence type="ECO:0000313" key="4">
    <source>
        <dbReference type="Proteomes" id="UP000285138"/>
    </source>
</evidence>
<evidence type="ECO:0000259" key="1">
    <source>
        <dbReference type="Pfam" id="PF05848"/>
    </source>
</evidence>
<reference evidence="3 4" key="1">
    <citation type="submission" date="2018-08" db="EMBL/GenBank/DDBJ databases">
        <title>The metabolism and importance of syntrophic acetate oxidation coupled to methane or sulfide production in haloalkaline environments.</title>
        <authorList>
            <person name="Timmers P.H.A."/>
            <person name="Vavourakis C.D."/>
            <person name="Sorokin D.Y."/>
            <person name="Sinninghe Damste J.S."/>
            <person name="Muyzer G."/>
            <person name="Stams A.J.M."/>
            <person name="Plugge C.M."/>
        </authorList>
    </citation>
    <scope>NUCLEOTIDE SEQUENCE [LARGE SCALE GENOMIC DNA]</scope>
    <source>
        <strain evidence="3">MSAO_Bac1</strain>
    </source>
</reference>
<dbReference type="EMBL" id="QZAA01000037">
    <property type="protein sequence ID" value="RQD78104.1"/>
    <property type="molecule type" value="Genomic_DNA"/>
</dbReference>
<dbReference type="Gene3D" id="3.30.56.130">
    <property type="entry name" value="Transcriptional regulator CtsR, winged HTH domain"/>
    <property type="match status" value="1"/>
</dbReference>
<sequence length="154" mass="17530">MADSIELYLKQLLELSTREYILIQRGDLAVKFNCVPSQINYVLSTRFTPEKGFLVESRRGGGGYIRIIKIKGFKSRDLSVIIKDLRDKELSKEQAADIIYSLYQEKIITRREAKIMEGAVEMVDSLSSQLPSGKGKEVNKELLLTMLEAILKDK</sequence>
<evidence type="ECO:0000313" key="3">
    <source>
        <dbReference type="EMBL" id="RQD78104.1"/>
    </source>
</evidence>
<proteinExistence type="predicted"/>
<dbReference type="InterPro" id="IPR041902">
    <property type="entry name" value="CtsR_N_sf"/>
</dbReference>
<dbReference type="AlphaFoldDB" id="A0A424YIE9"/>
<gene>
    <name evidence="3" type="ORF">D5R97_00980</name>
</gene>
<dbReference type="Pfam" id="PF17727">
    <property type="entry name" value="CtsR_C"/>
    <property type="match status" value="1"/>
</dbReference>
<evidence type="ECO:0000259" key="2">
    <source>
        <dbReference type="Pfam" id="PF17727"/>
    </source>
</evidence>
<feature type="domain" description="CtsR C-terminal dimerization" evidence="2">
    <location>
        <begin position="82"/>
        <end position="121"/>
    </location>
</feature>
<dbReference type="InterPro" id="IPR041473">
    <property type="entry name" value="CtsR_C"/>
</dbReference>
<dbReference type="InterPro" id="IPR041908">
    <property type="entry name" value="CtsR_C_sf"/>
</dbReference>
<dbReference type="Gene3D" id="1.10.1200.150">
    <property type="entry name" value="Transcriptional regulator CtsR, C-terminal domain"/>
    <property type="match status" value="1"/>
</dbReference>
<name>A0A424YIE9_9FIRM</name>
<comment type="caution">
    <text evidence="3">The sequence shown here is derived from an EMBL/GenBank/DDBJ whole genome shotgun (WGS) entry which is preliminary data.</text>
</comment>
<dbReference type="Pfam" id="PF05848">
    <property type="entry name" value="CtsR"/>
    <property type="match status" value="1"/>
</dbReference>
<organism evidence="3 4">
    <name type="scientific">Candidatus Syntrophonatronum acetioxidans</name>
    <dbReference type="NCBI Taxonomy" id="1795816"/>
    <lineage>
        <taxon>Bacteria</taxon>
        <taxon>Bacillati</taxon>
        <taxon>Bacillota</taxon>
        <taxon>Clostridia</taxon>
        <taxon>Eubacteriales</taxon>
        <taxon>Syntrophomonadaceae</taxon>
        <taxon>Candidatus Syntrophonatronum</taxon>
    </lineage>
</organism>
<accession>A0A424YIE9</accession>
<dbReference type="Proteomes" id="UP000285138">
    <property type="component" value="Unassembled WGS sequence"/>
</dbReference>